<dbReference type="GO" id="GO:0008270">
    <property type="term" value="F:zinc ion binding"/>
    <property type="evidence" value="ECO:0007669"/>
    <property type="project" value="UniProtKB-KW"/>
</dbReference>
<dbReference type="PROSITE" id="PS51795">
    <property type="entry name" value="ZF_FLZ"/>
    <property type="match status" value="1"/>
</dbReference>
<comment type="caution">
    <text evidence="6">The sequence shown here is derived from an EMBL/GenBank/DDBJ whole genome shotgun (WGS) entry which is preliminary data.</text>
</comment>
<sequence>MVWNRSRAVRTKQALMSDQTPLFLSPTKNSPSSSSSSPISSFFNGFLSKSNLDAETTSPTSILDPKIPNFQSPFALDPPLPPPIAPRHRGFEKSIGLALIDSIVADDFGGGDCRFPKPINRLALKVQIPEISSSAGREQSPRSPADFGIKTRGLQATSPFGGGGGKGFVRQLSLKEMEMSEDYTCVIKHGPNPETKHIYDDCVLDDHDPKLDLSQPQIDESKDFFKSSCHACRALLQEDKDIYIYRGEKAFCSQECRCKEMIFEGMENPGAF</sequence>
<keyword evidence="7" id="KW-1185">Reference proteome</keyword>
<reference evidence="6 7" key="1">
    <citation type="submission" date="2024-06" db="EMBL/GenBank/DDBJ databases">
        <title>A chromosome level genome sequence of Diviner's sage (Salvia divinorum).</title>
        <authorList>
            <person name="Ford S.A."/>
            <person name="Ro D.-K."/>
            <person name="Ness R.W."/>
            <person name="Phillips M.A."/>
        </authorList>
    </citation>
    <scope>NUCLEOTIDE SEQUENCE [LARGE SCALE GENOMIC DNA]</scope>
    <source>
        <strain evidence="6">SAF-2024a</strain>
        <tissue evidence="6">Leaf</tissue>
    </source>
</reference>
<dbReference type="PANTHER" id="PTHR46443:SF3">
    <property type="entry name" value="PROTEIN MARD1"/>
    <property type="match status" value="1"/>
</dbReference>
<feature type="zinc finger region" description="FLZ-type" evidence="4">
    <location>
        <begin position="224"/>
        <end position="268"/>
    </location>
</feature>
<evidence type="ECO:0000256" key="4">
    <source>
        <dbReference type="PROSITE-ProRule" id="PRU01131"/>
    </source>
</evidence>
<evidence type="ECO:0000256" key="1">
    <source>
        <dbReference type="ARBA" id="ARBA00009374"/>
    </source>
</evidence>
<keyword evidence="3" id="KW-0862">Zinc</keyword>
<proteinExistence type="inferred from homology"/>
<evidence type="ECO:0000313" key="6">
    <source>
        <dbReference type="EMBL" id="KAL1547224.1"/>
    </source>
</evidence>
<evidence type="ECO:0000313" key="7">
    <source>
        <dbReference type="Proteomes" id="UP001567538"/>
    </source>
</evidence>
<evidence type="ECO:0000256" key="3">
    <source>
        <dbReference type="ARBA" id="ARBA00022771"/>
    </source>
</evidence>
<dbReference type="Pfam" id="PF04570">
    <property type="entry name" value="zf-FLZ"/>
    <property type="match status" value="1"/>
</dbReference>
<dbReference type="AlphaFoldDB" id="A0ABD1GW41"/>
<keyword evidence="2" id="KW-0479">Metal-binding</keyword>
<keyword evidence="3" id="KW-0863">Zinc-finger</keyword>
<feature type="domain" description="FLZ-type" evidence="5">
    <location>
        <begin position="224"/>
        <end position="268"/>
    </location>
</feature>
<dbReference type="EMBL" id="JBEAFC010000008">
    <property type="protein sequence ID" value="KAL1547224.1"/>
    <property type="molecule type" value="Genomic_DNA"/>
</dbReference>
<accession>A0ABD1GW41</accession>
<protein>
    <submittedName>
        <fullName evidence="6">FCS-Like Zinc finger 8-like</fullName>
    </submittedName>
</protein>
<organism evidence="6 7">
    <name type="scientific">Salvia divinorum</name>
    <name type="common">Maria pastora</name>
    <name type="synonym">Diviner's sage</name>
    <dbReference type="NCBI Taxonomy" id="28513"/>
    <lineage>
        <taxon>Eukaryota</taxon>
        <taxon>Viridiplantae</taxon>
        <taxon>Streptophyta</taxon>
        <taxon>Embryophyta</taxon>
        <taxon>Tracheophyta</taxon>
        <taxon>Spermatophyta</taxon>
        <taxon>Magnoliopsida</taxon>
        <taxon>eudicotyledons</taxon>
        <taxon>Gunneridae</taxon>
        <taxon>Pentapetalae</taxon>
        <taxon>asterids</taxon>
        <taxon>lamiids</taxon>
        <taxon>Lamiales</taxon>
        <taxon>Lamiaceae</taxon>
        <taxon>Nepetoideae</taxon>
        <taxon>Mentheae</taxon>
        <taxon>Salviinae</taxon>
        <taxon>Salvia</taxon>
        <taxon>Salvia subgen. Calosphace</taxon>
    </lineage>
</organism>
<evidence type="ECO:0000256" key="2">
    <source>
        <dbReference type="ARBA" id="ARBA00022723"/>
    </source>
</evidence>
<dbReference type="Proteomes" id="UP001567538">
    <property type="component" value="Unassembled WGS sequence"/>
</dbReference>
<dbReference type="InterPro" id="IPR044593">
    <property type="entry name" value="FLZ8/MARD1"/>
</dbReference>
<comment type="similarity">
    <text evidence="1">Belongs to the FLZ family.</text>
</comment>
<name>A0ABD1GW41_SALDI</name>
<gene>
    <name evidence="6" type="ORF">AAHA92_23726</name>
</gene>
<dbReference type="PANTHER" id="PTHR46443">
    <property type="entry name" value="FCS-LIKE ZINC FINGER 8"/>
    <property type="match status" value="1"/>
</dbReference>
<evidence type="ECO:0000259" key="5">
    <source>
        <dbReference type="PROSITE" id="PS51795"/>
    </source>
</evidence>
<dbReference type="InterPro" id="IPR007650">
    <property type="entry name" value="Zf-FLZ_dom"/>
</dbReference>